<dbReference type="InterPro" id="IPR041286">
    <property type="entry name" value="MBG_2"/>
</dbReference>
<dbReference type="InterPro" id="IPR028974">
    <property type="entry name" value="TSP_type-3_rpt"/>
</dbReference>
<sequence>MNKITLKTNKIIFFILFLLATLNLYSQTPIFSNPSLKSGTANSVGAKYLYTGVTTVDGTSVDAVVTIVSITNVVLVDIDNPNNGGGSLLNRFQPVIRSTVSGGNVEFDFTFYKSGTYGTALELKIDLNSFTIETLDIDGGEFFDIVIPTNANYTLESPTKITVSTVSPYTRFTGPNESVDPISITNTAYIASVSYGRVNSVKFRLGSTNESNDRQSSISFGEVTYDIPKAPVANDDSKLNQTNGPVSIDVTLNDTDANQNINKSTIDLNTSTSSIQTKLTVANEGEWKVDSNGIVTFTPLITFIGNPTPITYVLKDLTNLTSNIATITITYKITPPLDTDTDGIINNIDLDDDNDGITDGNEGCNFTSVLANPTDAIVNSLNTSGTGLFPLDPFGPAVLPQNGVNVSVISGFSTSSQQWRIYQPTVINASISIQGNPTNFATKYLDLIGAYTNPKVIERTVKLDYQVTSKSLNSGNYKYRYIIGIAGLSDPNAAGKITSSVPLEVIGNVDVFNTGKYSYFDGSTPPVEGQVGTIMASNPLIANSVAPPNGYTFYYLPDDITSFNLRTEGNDQYGFIFGALTLLCDDTDGDSMPNALDYDSDNDDCSDANEAYSSINADTNGDGTYSGVVGITQVNNNGLVIAAGINSTGKNYNTTPSPNVKIATKITSSTNPVDTFTTVGQSATFSVTATAVSTTTFSSGTPNYTIPPAIDSSSSLTYQWQVNTGLNWVNISNGGTNPLYANTTTATLSISQVTTNMKGYQYRVLIKHLNNVCASVTSNSASLSCVNPLAPTANDQTVCSDGTTTQTLTATATGGTITWYDAATAGNLIASPTQVGVGTKTYYAQASNNNCSSSTRTPVKLTINVVPAAPTASNQTVCTDGTTTQTLTATATGETITWYDAATAGNVVSSPTQVGVGTKTYYAQAYNGICSSLTRTAVKLTINVAPAAPTATNQTVCSDGTTTQTLTATATGGTIIWYDAATAGNVVSSPTQVGVGTKTYYAQANNGTCSSLTRTAVKLTINVAPAAPTASNQTVCTDGTTTQTLTATATGGTITWYDAATAGNVVSSPTQVGIGTKTYYAQSSNGTCSSITRTAVKLTINPLPGTPNANNVEYCQGDIPQALTATVSNPANNLYYFSSLNSTPQTVLTPSTSTAGQFTYYVAEESNSCLGPKKAITVLINPKAVITSQPADKNIIYGNNISFSVVATNVTTYQWQVNNGTGYTNITNNSIYSNATTPTLTIANPTVAMSNYKYRVLLTGTCINTTTDPATLTVTPKVLNVTVVADDQTKVYGDLNPALTAIVSGAVNGDTINYTLATTATQFSNVGAYPIA</sequence>
<feature type="domain" description="Ig-like" evidence="3">
    <location>
        <begin position="788"/>
        <end position="864"/>
    </location>
</feature>
<comment type="caution">
    <text evidence="4">The sequence shown here is derived from an EMBL/GenBank/DDBJ whole genome shotgun (WGS) entry which is preliminary data.</text>
</comment>
<name>A0ABT6VBX6_9FLAO</name>
<dbReference type="RefSeq" id="WP_282718194.1">
    <property type="nucleotide sequence ID" value="NZ_JASCRZ010000006.1"/>
</dbReference>
<evidence type="ECO:0000313" key="4">
    <source>
        <dbReference type="EMBL" id="MDI5895752.1"/>
    </source>
</evidence>
<dbReference type="InterPro" id="IPR044023">
    <property type="entry name" value="Ig_7"/>
</dbReference>
<protein>
    <submittedName>
        <fullName evidence="4">MBG domain-containing protein</fullName>
    </submittedName>
</protein>
<dbReference type="Pfam" id="PF19081">
    <property type="entry name" value="Ig_7"/>
    <property type="match status" value="4"/>
</dbReference>
<dbReference type="EMBL" id="JASCRZ010000006">
    <property type="protein sequence ID" value="MDI5895752.1"/>
    <property type="molecule type" value="Genomic_DNA"/>
</dbReference>
<dbReference type="Pfam" id="PF18676">
    <property type="entry name" value="MBG_2"/>
    <property type="match status" value="1"/>
</dbReference>
<evidence type="ECO:0000259" key="2">
    <source>
        <dbReference type="Pfam" id="PF19076"/>
    </source>
</evidence>
<reference evidence="4 5" key="1">
    <citation type="submission" date="2023-04" db="EMBL/GenBank/DDBJ databases">
        <title>Two novel species of Flavobacterium.</title>
        <authorList>
            <person name="Liu Q."/>
            <person name="Xin Y.-H."/>
        </authorList>
    </citation>
    <scope>NUCLEOTIDE SEQUENCE [LARGE SCALE GENOMIC DNA]</scope>
    <source>
        <strain evidence="4 5">LB1P51</strain>
    </source>
</reference>
<evidence type="ECO:0000259" key="3">
    <source>
        <dbReference type="Pfam" id="PF19081"/>
    </source>
</evidence>
<evidence type="ECO:0000259" key="1">
    <source>
        <dbReference type="Pfam" id="PF18676"/>
    </source>
</evidence>
<dbReference type="InterPro" id="IPR026395">
    <property type="entry name" value="CshA_fibril"/>
</dbReference>
<feature type="domain" description="Ig-like" evidence="3">
    <location>
        <begin position="946"/>
        <end position="1022"/>
    </location>
</feature>
<dbReference type="Gene3D" id="3.30.160.710">
    <property type="match status" value="1"/>
</dbReference>
<feature type="domain" description="MBG" evidence="1">
    <location>
        <begin position="1281"/>
        <end position="1331"/>
    </location>
</feature>
<dbReference type="Gene3D" id="4.10.1080.10">
    <property type="entry name" value="TSP type-3 repeat"/>
    <property type="match status" value="1"/>
</dbReference>
<dbReference type="Pfam" id="PF19076">
    <property type="entry name" value="CshA_repeat"/>
    <property type="match status" value="1"/>
</dbReference>
<feature type="domain" description="Ig-like" evidence="3">
    <location>
        <begin position="867"/>
        <end position="943"/>
    </location>
</feature>
<dbReference type="Proteomes" id="UP001243403">
    <property type="component" value="Unassembled WGS sequence"/>
</dbReference>
<feature type="domain" description="CshA" evidence="2">
    <location>
        <begin position="233"/>
        <end position="317"/>
    </location>
</feature>
<feature type="non-terminal residue" evidence="4">
    <location>
        <position position="1332"/>
    </location>
</feature>
<keyword evidence="5" id="KW-1185">Reference proteome</keyword>
<gene>
    <name evidence="4" type="ORF">QLS65_12695</name>
</gene>
<organism evidence="4 5">
    <name type="scientific">Flavobacterium algoritolerans</name>
    <dbReference type="NCBI Taxonomy" id="3041254"/>
    <lineage>
        <taxon>Bacteria</taxon>
        <taxon>Pseudomonadati</taxon>
        <taxon>Bacteroidota</taxon>
        <taxon>Flavobacteriia</taxon>
        <taxon>Flavobacteriales</taxon>
        <taxon>Flavobacteriaceae</taxon>
        <taxon>Flavobacterium</taxon>
    </lineage>
</organism>
<accession>A0ABT6VBX6</accession>
<feature type="domain" description="Ig-like" evidence="3">
    <location>
        <begin position="1025"/>
        <end position="1102"/>
    </location>
</feature>
<proteinExistence type="predicted"/>
<evidence type="ECO:0000313" key="5">
    <source>
        <dbReference type="Proteomes" id="UP001243403"/>
    </source>
</evidence>